<evidence type="ECO:0000313" key="3">
    <source>
        <dbReference type="Proteomes" id="UP000199288"/>
    </source>
</evidence>
<dbReference type="InterPro" id="IPR006119">
    <property type="entry name" value="Resolv_N"/>
</dbReference>
<dbReference type="Proteomes" id="UP000199288">
    <property type="component" value="Unassembled WGS sequence"/>
</dbReference>
<sequence length="86" mass="9582">MVVKEFVERGVSGTSTNRPALQEMLRYLEAEQGNIDYVIVHKLDRLARNRADDVTLNQRFSELGIRLISTSENIDQTPAASSSTAS</sequence>
<dbReference type="EMBL" id="FNQV01000020">
    <property type="protein sequence ID" value="SEA76024.1"/>
    <property type="molecule type" value="Genomic_DNA"/>
</dbReference>
<keyword evidence="3" id="KW-1185">Reference proteome</keyword>
<dbReference type="GO" id="GO:0000150">
    <property type="term" value="F:DNA strand exchange activity"/>
    <property type="evidence" value="ECO:0007669"/>
    <property type="project" value="InterPro"/>
</dbReference>
<dbReference type="Pfam" id="PF00239">
    <property type="entry name" value="Resolvase"/>
    <property type="match status" value="1"/>
</dbReference>
<dbReference type="Gene3D" id="3.40.50.1390">
    <property type="entry name" value="Resolvase, N-terminal catalytic domain"/>
    <property type="match status" value="1"/>
</dbReference>
<name>A0A1H4DTE8_9ACTO</name>
<accession>A0A1H4DTE8</accession>
<dbReference type="InterPro" id="IPR036162">
    <property type="entry name" value="Resolvase-like_N_sf"/>
</dbReference>
<dbReference type="SMART" id="SM00857">
    <property type="entry name" value="Resolvase"/>
    <property type="match status" value="1"/>
</dbReference>
<evidence type="ECO:0000313" key="2">
    <source>
        <dbReference type="EMBL" id="SEA76024.1"/>
    </source>
</evidence>
<gene>
    <name evidence="2" type="ORF">SAMN02910418_02349</name>
</gene>
<dbReference type="CDD" id="cd00338">
    <property type="entry name" value="Ser_Recombinase"/>
    <property type="match status" value="1"/>
</dbReference>
<dbReference type="AlphaFoldDB" id="A0A1H4DTE8"/>
<dbReference type="PANTHER" id="PTHR30461">
    <property type="entry name" value="DNA-INVERTASE FROM LAMBDOID PROPHAGE"/>
    <property type="match status" value="1"/>
</dbReference>
<proteinExistence type="predicted"/>
<feature type="domain" description="Resolvase/invertase-type recombinase catalytic" evidence="1">
    <location>
        <begin position="1"/>
        <end position="86"/>
    </location>
</feature>
<protein>
    <submittedName>
        <fullName evidence="2">Resolvase, N terminal domain</fullName>
    </submittedName>
</protein>
<organism evidence="2 3">
    <name type="scientific">Bowdeniella nasicola</name>
    <dbReference type="NCBI Taxonomy" id="208480"/>
    <lineage>
        <taxon>Bacteria</taxon>
        <taxon>Bacillati</taxon>
        <taxon>Actinomycetota</taxon>
        <taxon>Actinomycetes</taxon>
        <taxon>Actinomycetales</taxon>
        <taxon>Actinomycetaceae</taxon>
        <taxon>Bowdeniella</taxon>
    </lineage>
</organism>
<dbReference type="SUPFAM" id="SSF53041">
    <property type="entry name" value="Resolvase-like"/>
    <property type="match status" value="1"/>
</dbReference>
<dbReference type="GO" id="GO:0003677">
    <property type="term" value="F:DNA binding"/>
    <property type="evidence" value="ECO:0007669"/>
    <property type="project" value="InterPro"/>
</dbReference>
<dbReference type="InterPro" id="IPR050639">
    <property type="entry name" value="SSR_resolvase"/>
</dbReference>
<reference evidence="3" key="1">
    <citation type="submission" date="2016-10" db="EMBL/GenBank/DDBJ databases">
        <authorList>
            <person name="Varghese N."/>
            <person name="Submissions S."/>
        </authorList>
    </citation>
    <scope>NUCLEOTIDE SEQUENCE [LARGE SCALE GENOMIC DNA]</scope>
    <source>
        <strain evidence="3">KPR-1</strain>
    </source>
</reference>
<dbReference type="PANTHER" id="PTHR30461:SF23">
    <property type="entry name" value="DNA RECOMBINASE-RELATED"/>
    <property type="match status" value="1"/>
</dbReference>
<evidence type="ECO:0000259" key="1">
    <source>
        <dbReference type="PROSITE" id="PS51736"/>
    </source>
</evidence>
<dbReference type="PROSITE" id="PS51736">
    <property type="entry name" value="RECOMBINASES_3"/>
    <property type="match status" value="1"/>
</dbReference>